<dbReference type="GO" id="GO:0005975">
    <property type="term" value="P:carbohydrate metabolic process"/>
    <property type="evidence" value="ECO:0007669"/>
    <property type="project" value="InterPro"/>
</dbReference>
<keyword evidence="7" id="KW-1185">Reference proteome</keyword>
<comment type="similarity">
    <text evidence="1 4">Belongs to the glycosyl hydrolase 43 family.</text>
</comment>
<evidence type="ECO:0000256" key="1">
    <source>
        <dbReference type="ARBA" id="ARBA00009865"/>
    </source>
</evidence>
<dbReference type="Pfam" id="PF04616">
    <property type="entry name" value="Glyco_hydro_43"/>
    <property type="match status" value="1"/>
</dbReference>
<accession>A0A512HTX3</accession>
<dbReference type="GO" id="GO:0004553">
    <property type="term" value="F:hydrolase activity, hydrolyzing O-glycosyl compounds"/>
    <property type="evidence" value="ECO:0007669"/>
    <property type="project" value="InterPro"/>
</dbReference>
<proteinExistence type="inferred from homology"/>
<evidence type="ECO:0000256" key="3">
    <source>
        <dbReference type="ARBA" id="ARBA00023295"/>
    </source>
</evidence>
<evidence type="ECO:0000256" key="2">
    <source>
        <dbReference type="ARBA" id="ARBA00022801"/>
    </source>
</evidence>
<dbReference type="AlphaFoldDB" id="A0A512HTX3"/>
<evidence type="ECO:0000256" key="4">
    <source>
        <dbReference type="RuleBase" id="RU361187"/>
    </source>
</evidence>
<dbReference type="Proteomes" id="UP000321769">
    <property type="component" value="Unassembled WGS sequence"/>
</dbReference>
<feature type="chain" id="PRO_5022013222" description="Glycosyl hydrolase family 43" evidence="5">
    <location>
        <begin position="32"/>
        <end position="355"/>
    </location>
</feature>
<organism evidence="6 7">
    <name type="scientific">Aeromicrobium flavum</name>
    <dbReference type="NCBI Taxonomy" id="416568"/>
    <lineage>
        <taxon>Bacteria</taxon>
        <taxon>Bacillati</taxon>
        <taxon>Actinomycetota</taxon>
        <taxon>Actinomycetes</taxon>
        <taxon>Propionibacteriales</taxon>
        <taxon>Nocardioidaceae</taxon>
        <taxon>Aeromicrobium</taxon>
    </lineage>
</organism>
<gene>
    <name evidence="6" type="ORF">AFL01nite_12290</name>
</gene>
<dbReference type="OrthoDB" id="9801455at2"/>
<name>A0A512HTX3_9ACTN</name>
<keyword evidence="5" id="KW-0732">Signal</keyword>
<sequence length="355" mass="39678">MRNLYTRVATAGATALAVLATGALVAPAAQAAPDQPILKSWANPGVAEVPGGGFVMLRTGRWDKAGVIRTAAHPRGPWKSTKERLLKPAPKWANPKKRGVWAPSIVRGATGTWVVYYSALVRGSTTTRCIGTGTAKTHRGPFKPARQPIACWRGNKKTKPQDPVGGKRRIGLIDATPAVVGGRTVLLFKTQRSYKKNGTIMWDTSTRMLNLDPVSPHRVIANPVNQKPRSVQLIRKRHRYIEENPVMVERGGTFTLFTSWGWYGTPKYWTQYRQSTDPWRGWSTKPTRLTFPKGTNTLGRGNAQAVGDSLGRWWFFWNGHRPNFKRKEGPKYLYVGRLDWNAANQPYVQRVLKKA</sequence>
<evidence type="ECO:0000256" key="5">
    <source>
        <dbReference type="SAM" id="SignalP"/>
    </source>
</evidence>
<keyword evidence="3 4" id="KW-0326">Glycosidase</keyword>
<dbReference type="SUPFAM" id="SSF75005">
    <property type="entry name" value="Arabinanase/levansucrase/invertase"/>
    <property type="match status" value="1"/>
</dbReference>
<dbReference type="InterPro" id="IPR023296">
    <property type="entry name" value="Glyco_hydro_beta-prop_sf"/>
</dbReference>
<feature type="signal peptide" evidence="5">
    <location>
        <begin position="1"/>
        <end position="31"/>
    </location>
</feature>
<protein>
    <recommendedName>
        <fullName evidence="8">Glycosyl hydrolase family 43</fullName>
    </recommendedName>
</protein>
<evidence type="ECO:0000313" key="6">
    <source>
        <dbReference type="EMBL" id="GEO88902.1"/>
    </source>
</evidence>
<reference evidence="6 7" key="1">
    <citation type="submission" date="2019-07" db="EMBL/GenBank/DDBJ databases">
        <title>Whole genome shotgun sequence of Aeromicrobium flavum NBRC 107625.</title>
        <authorList>
            <person name="Hosoyama A."/>
            <person name="Uohara A."/>
            <person name="Ohji S."/>
            <person name="Ichikawa N."/>
        </authorList>
    </citation>
    <scope>NUCLEOTIDE SEQUENCE [LARGE SCALE GENOMIC DNA]</scope>
    <source>
        <strain evidence="6 7">NBRC 107625</strain>
    </source>
</reference>
<dbReference type="InterPro" id="IPR006710">
    <property type="entry name" value="Glyco_hydro_43"/>
</dbReference>
<dbReference type="Gene3D" id="2.115.10.20">
    <property type="entry name" value="Glycosyl hydrolase domain, family 43"/>
    <property type="match status" value="1"/>
</dbReference>
<dbReference type="EMBL" id="BJZQ01000004">
    <property type="protein sequence ID" value="GEO88902.1"/>
    <property type="molecule type" value="Genomic_DNA"/>
</dbReference>
<evidence type="ECO:0008006" key="8">
    <source>
        <dbReference type="Google" id="ProtNLM"/>
    </source>
</evidence>
<dbReference type="RefSeq" id="WP_146826497.1">
    <property type="nucleotide sequence ID" value="NZ_BAAAYQ010000001.1"/>
</dbReference>
<keyword evidence="2 4" id="KW-0378">Hydrolase</keyword>
<evidence type="ECO:0000313" key="7">
    <source>
        <dbReference type="Proteomes" id="UP000321769"/>
    </source>
</evidence>
<comment type="caution">
    <text evidence="6">The sequence shown here is derived from an EMBL/GenBank/DDBJ whole genome shotgun (WGS) entry which is preliminary data.</text>
</comment>